<evidence type="ECO:0000313" key="1">
    <source>
        <dbReference type="EMBL" id="TSC96240.1"/>
    </source>
</evidence>
<gene>
    <name evidence="1" type="ORF">CEN88_378</name>
</gene>
<organism evidence="1 2">
    <name type="scientific">Candidatus Berkelbacteria bacterium Licking1014_2</name>
    <dbReference type="NCBI Taxonomy" id="2017146"/>
    <lineage>
        <taxon>Bacteria</taxon>
        <taxon>Candidatus Berkelbacteria</taxon>
    </lineage>
</organism>
<proteinExistence type="predicted"/>
<sequence length="131" mass="14757">MSSAVFFGTTRWHAPPPFCKFPRARGWAYPPPRNRWQGTSLAADGYNSTRPPSFRRGTTWRSGRRILRGCARLLFISHEGTSSRADSDSGFARSSGLAANQCRIFAMKMRHQTPRSLLARLCHSSPPPFFL</sequence>
<dbReference type="AlphaFoldDB" id="A0A554LTN4"/>
<dbReference type="EMBL" id="VMGL01000044">
    <property type="protein sequence ID" value="TSC96240.1"/>
    <property type="molecule type" value="Genomic_DNA"/>
</dbReference>
<evidence type="ECO:0000313" key="2">
    <source>
        <dbReference type="Proteomes" id="UP000318711"/>
    </source>
</evidence>
<dbReference type="Proteomes" id="UP000318711">
    <property type="component" value="Unassembled WGS sequence"/>
</dbReference>
<reference evidence="1 2" key="1">
    <citation type="submission" date="2017-07" db="EMBL/GenBank/DDBJ databases">
        <title>Mechanisms for carbon and nitrogen cycling indicate functional differentiation within the Candidate Phyla Radiation.</title>
        <authorList>
            <person name="Danczak R.E."/>
            <person name="Johnston M.D."/>
            <person name="Kenah C."/>
            <person name="Slattery M."/>
            <person name="Wrighton K.C."/>
            <person name="Wilkins M.J."/>
        </authorList>
    </citation>
    <scope>NUCLEOTIDE SEQUENCE [LARGE SCALE GENOMIC DNA]</scope>
    <source>
        <strain evidence="1">Licking1014_2</strain>
    </source>
</reference>
<comment type="caution">
    <text evidence="1">The sequence shown here is derived from an EMBL/GenBank/DDBJ whole genome shotgun (WGS) entry which is preliminary data.</text>
</comment>
<protein>
    <submittedName>
        <fullName evidence="1">Uncharacterized protein</fullName>
    </submittedName>
</protein>
<accession>A0A554LTN4</accession>
<name>A0A554LTN4_9BACT</name>